<name>A0A5C3MX80_9AGAM</name>
<reference evidence="1 2" key="1">
    <citation type="journal article" date="2019" name="Nat. Ecol. Evol.">
        <title>Megaphylogeny resolves global patterns of mushroom evolution.</title>
        <authorList>
            <person name="Varga T."/>
            <person name="Krizsan K."/>
            <person name="Foldi C."/>
            <person name="Dima B."/>
            <person name="Sanchez-Garcia M."/>
            <person name="Sanchez-Ramirez S."/>
            <person name="Szollosi G.J."/>
            <person name="Szarkandi J.G."/>
            <person name="Papp V."/>
            <person name="Albert L."/>
            <person name="Andreopoulos W."/>
            <person name="Angelini C."/>
            <person name="Antonin V."/>
            <person name="Barry K.W."/>
            <person name="Bougher N.L."/>
            <person name="Buchanan P."/>
            <person name="Buyck B."/>
            <person name="Bense V."/>
            <person name="Catcheside P."/>
            <person name="Chovatia M."/>
            <person name="Cooper J."/>
            <person name="Damon W."/>
            <person name="Desjardin D."/>
            <person name="Finy P."/>
            <person name="Geml J."/>
            <person name="Haridas S."/>
            <person name="Hughes K."/>
            <person name="Justo A."/>
            <person name="Karasinski D."/>
            <person name="Kautmanova I."/>
            <person name="Kiss B."/>
            <person name="Kocsube S."/>
            <person name="Kotiranta H."/>
            <person name="LaButti K.M."/>
            <person name="Lechner B.E."/>
            <person name="Liimatainen K."/>
            <person name="Lipzen A."/>
            <person name="Lukacs Z."/>
            <person name="Mihaltcheva S."/>
            <person name="Morgado L.N."/>
            <person name="Niskanen T."/>
            <person name="Noordeloos M.E."/>
            <person name="Ohm R.A."/>
            <person name="Ortiz-Santana B."/>
            <person name="Ovrebo C."/>
            <person name="Racz N."/>
            <person name="Riley R."/>
            <person name="Savchenko A."/>
            <person name="Shiryaev A."/>
            <person name="Soop K."/>
            <person name="Spirin V."/>
            <person name="Szebenyi C."/>
            <person name="Tomsovsky M."/>
            <person name="Tulloss R.E."/>
            <person name="Uehling J."/>
            <person name="Grigoriev I.V."/>
            <person name="Vagvolgyi C."/>
            <person name="Papp T."/>
            <person name="Martin F.M."/>
            <person name="Miettinen O."/>
            <person name="Hibbett D.S."/>
            <person name="Nagy L.G."/>
        </authorList>
    </citation>
    <scope>NUCLEOTIDE SEQUENCE [LARGE SCALE GENOMIC DNA]</scope>
    <source>
        <strain evidence="1 2">OMC1185</strain>
    </source>
</reference>
<gene>
    <name evidence="1" type="ORF">OE88DRAFT_1661716</name>
</gene>
<evidence type="ECO:0000313" key="1">
    <source>
        <dbReference type="EMBL" id="TFK50139.1"/>
    </source>
</evidence>
<dbReference type="EMBL" id="ML213514">
    <property type="protein sequence ID" value="TFK50139.1"/>
    <property type="molecule type" value="Genomic_DNA"/>
</dbReference>
<protein>
    <submittedName>
        <fullName evidence="1">Uncharacterized protein</fullName>
    </submittedName>
</protein>
<accession>A0A5C3MX80</accession>
<dbReference type="AlphaFoldDB" id="A0A5C3MX80"/>
<dbReference type="Proteomes" id="UP000305948">
    <property type="component" value="Unassembled WGS sequence"/>
</dbReference>
<evidence type="ECO:0000313" key="2">
    <source>
        <dbReference type="Proteomes" id="UP000305948"/>
    </source>
</evidence>
<proteinExistence type="predicted"/>
<keyword evidence="2" id="KW-1185">Reference proteome</keyword>
<dbReference type="OrthoDB" id="2554033at2759"/>
<sequence>MFYAFADHLFAFPDDEDADGPAAPLGHHVRRASTAYTGRFPQQPSTFVPPSTDSRGAGVLRRLSLSGAFARVRPPPLSAMLRR</sequence>
<organism evidence="1 2">
    <name type="scientific">Heliocybe sulcata</name>
    <dbReference type="NCBI Taxonomy" id="5364"/>
    <lineage>
        <taxon>Eukaryota</taxon>
        <taxon>Fungi</taxon>
        <taxon>Dikarya</taxon>
        <taxon>Basidiomycota</taxon>
        <taxon>Agaricomycotina</taxon>
        <taxon>Agaricomycetes</taxon>
        <taxon>Gloeophyllales</taxon>
        <taxon>Gloeophyllaceae</taxon>
        <taxon>Heliocybe</taxon>
    </lineage>
</organism>